<gene>
    <name evidence="2" type="ORF">ACEZDG_02715</name>
</gene>
<comment type="caution">
    <text evidence="2">The sequence shown here is derived from an EMBL/GenBank/DDBJ whole genome shotgun (WGS) entry which is preliminary data.</text>
</comment>
<accession>A0ABV6V3G8</accession>
<protein>
    <recommendedName>
        <fullName evidence="4">Translation initiation factor IF-2</fullName>
    </recommendedName>
</protein>
<dbReference type="EMBL" id="JBHEZX010000001">
    <property type="protein sequence ID" value="MFC1408187.1"/>
    <property type="molecule type" value="Genomic_DNA"/>
</dbReference>
<keyword evidence="3" id="KW-1185">Reference proteome</keyword>
<name>A0ABV6V3G8_9ACTN</name>
<evidence type="ECO:0000313" key="3">
    <source>
        <dbReference type="Proteomes" id="UP001592582"/>
    </source>
</evidence>
<proteinExistence type="predicted"/>
<organism evidence="2 3">
    <name type="scientific">Streptacidiphilus alkalitolerans</name>
    <dbReference type="NCBI Taxonomy" id="3342712"/>
    <lineage>
        <taxon>Bacteria</taxon>
        <taxon>Bacillati</taxon>
        <taxon>Actinomycetota</taxon>
        <taxon>Actinomycetes</taxon>
        <taxon>Kitasatosporales</taxon>
        <taxon>Streptomycetaceae</taxon>
        <taxon>Streptacidiphilus</taxon>
    </lineage>
</organism>
<dbReference type="Proteomes" id="UP001592582">
    <property type="component" value="Unassembled WGS sequence"/>
</dbReference>
<evidence type="ECO:0000256" key="1">
    <source>
        <dbReference type="SAM" id="MobiDB-lite"/>
    </source>
</evidence>
<evidence type="ECO:0008006" key="4">
    <source>
        <dbReference type="Google" id="ProtNLM"/>
    </source>
</evidence>
<reference evidence="2 3" key="1">
    <citation type="submission" date="2024-09" db="EMBL/GenBank/DDBJ databases">
        <authorList>
            <person name="Lee S.D."/>
        </authorList>
    </citation>
    <scope>NUCLEOTIDE SEQUENCE [LARGE SCALE GENOMIC DNA]</scope>
    <source>
        <strain evidence="2 3">N1-1</strain>
    </source>
</reference>
<feature type="region of interest" description="Disordered" evidence="1">
    <location>
        <begin position="384"/>
        <end position="405"/>
    </location>
</feature>
<sequence>MALFRPLFRRRADEERWNTLPVQGHVLAVARTLTSATRVMDTLLALPPQVKVSFTVNPGSAFASGLDGYLHTLRLDGITVLPWQDAVGGRFDVAVACAVHRSMHRLRAPLVVMPHGAGYNRLVRQSTGDGTSAAGLSRRELTYRGRVFPAVVLLSHPRQFEQLRRSCPQAVERAEVVGDPCFDRISDSLPQRDRYRAALGVRQGRRLVVVNSTWSEHSLLGRHPDLPLRLVQQLPADEFAVALVLHPNIWARHDPHRLMRDAEAAGLMVVPPQRGWQAALVAADWVVGDHGSVSFYGAALDRVTLLAATGQAELDPHSPAYAFGHTAPPLDPGGDLHAQLLLAAEHHDGQALREVTDLSLGERGQSTRNLLKALGPFMTAVRVPKDDPRPVPYPAPQPVTGRPTAYDVTGERTGDGVRIRRYPLGVEPAAARGFYAVTSEEPRLGLRAVAEVVVREHPHGELPPAQWLAATAGQLPGLSVAVTALDPDLGRHLVRLRSGLLLEAAAVRSWGEAAPQLDPVLLGAALALWLGRGGAEADLPKAGLLVRTGDRTARVRFSVHP</sequence>
<dbReference type="RefSeq" id="WP_380501778.1">
    <property type="nucleotide sequence ID" value="NZ_JBHEZX010000001.1"/>
</dbReference>
<evidence type="ECO:0000313" key="2">
    <source>
        <dbReference type="EMBL" id="MFC1408187.1"/>
    </source>
</evidence>